<comment type="caution">
    <text evidence="1">The sequence shown here is derived from an EMBL/GenBank/DDBJ whole genome shotgun (WGS) entry which is preliminary data.</text>
</comment>
<accession>A0A399D0S2</accession>
<dbReference type="EMBL" id="QWET01000011">
    <property type="protein sequence ID" value="RIH64332.1"/>
    <property type="molecule type" value="Genomic_DNA"/>
</dbReference>
<reference evidence="1 2" key="1">
    <citation type="journal article" date="2015" name="Int. J. Syst. Evol. Microbiol.">
        <title>Mariniphaga sediminis sp. nov., isolated from coastal sediment.</title>
        <authorList>
            <person name="Wang F.Q."/>
            <person name="Shen Q.Y."/>
            <person name="Chen G.J."/>
            <person name="Du Z.J."/>
        </authorList>
    </citation>
    <scope>NUCLEOTIDE SEQUENCE [LARGE SCALE GENOMIC DNA]</scope>
    <source>
        <strain evidence="1 2">SY21</strain>
    </source>
</reference>
<gene>
    <name evidence="1" type="ORF">D1164_14655</name>
</gene>
<evidence type="ECO:0000313" key="1">
    <source>
        <dbReference type="EMBL" id="RIH64332.1"/>
    </source>
</evidence>
<dbReference type="Proteomes" id="UP000266441">
    <property type="component" value="Unassembled WGS sequence"/>
</dbReference>
<evidence type="ECO:0008006" key="3">
    <source>
        <dbReference type="Google" id="ProtNLM"/>
    </source>
</evidence>
<organism evidence="1 2">
    <name type="scientific">Mariniphaga sediminis</name>
    <dbReference type="NCBI Taxonomy" id="1628158"/>
    <lineage>
        <taxon>Bacteria</taxon>
        <taxon>Pseudomonadati</taxon>
        <taxon>Bacteroidota</taxon>
        <taxon>Bacteroidia</taxon>
        <taxon>Marinilabiliales</taxon>
        <taxon>Prolixibacteraceae</taxon>
        <taxon>Mariniphaga</taxon>
    </lineage>
</organism>
<evidence type="ECO:0000313" key="2">
    <source>
        <dbReference type="Proteomes" id="UP000266441"/>
    </source>
</evidence>
<dbReference type="OrthoDB" id="779537at2"/>
<sequence>MSDKGSVFQKGGGGTNFEQLVQTAFLTTLIIRGNVPCIASGELSEVALQVTNRGYETDDFMATAKSKIGEHRLLIQVKHDISFTAGNEKFKEVISAFWKDYNNTSIFDKKRDKLIVVKNGLTKDERNHLKSLFNWARSHATETDFISEVSRIKGKKDRLAVFREVLKEANNKTVLTDKEIWDFLKCVDVLEYDFLNEGSVDKTYFLNLIKLCKSKESTASDNEIWNSIFSYVATLNPNGGSATLESIKEEDFYKHFDNAQLSPYLKSVEKLKSDSKEILRPIKTSIGIGDNKFKLPRTESRENILNAISNYQLTIVTGKPGVGKSAEIKEVLQKDFPNASVFVFRADQFNAPTIANVFSSQGVNETIQDIFSCISLIPEKIIFIDSLEKLLESDPECAFKQILALLQEHPEIKIITASRKYAVDLITLKFGIDKNVTNIIDIPTLDEAELKLVAEKFPQLNSVLKNNKVKKLLQSPKYLDFSILAISKTNDDYSNVSLTEFKDKLWNSLVVDSTNTKNGLPIKREEAFKEIAVKRAKEMKLFTKPDKSDAEAIACLENDEIVFQENNNRKYSPTHDILEDWALVKYVSSKFEDFPNPKDLFSNLGNEPAIRRAFRLWVEDYLIDNSSKINELIKATISDQTIEKYWADELLVAAFKSENSSSFFTFFEKELLNEEASFFNRCLHIIKTCCKESDQNASNNNLLLPIGSGWKEVILFIQKHITQLDVIKLSILNFLSDWYYRLLFQYYKIENIELEAAKSIVLTYLKEVEEEKEFWQEENMKSKSKDLITILFDLSDISKVEIKQLISRAFAYKENRDLWRLNSFYKNVIESCLSGVGNQRLVKELPELIVETAWKHWKFVPPKKEDFPEDRFGIMASHSLRDEECWGIKDRHSFFPSGIYKTPIYNLLIFHPIIGLKFIIDFINYSVDFYVNATCEYKHKISQIEIELNDGTIVKQWAAWELWAAYRGSSVTNYALESLLKSLEKYMLETASYNTDVSKKNLQFMFNYLLKESNNVAITSVLNSVAIAYPKVVEEEMIPILSIKEFYEWDLSRASQEHVPLAIFDNDVPFAQKETAKSNQLPHRKKYTRGLVDFIVDYQFNVQIINQQIHHLFDKLQAKVKDDDVRWKKLLNEIDIRKWEVKPYDEKLGGFIIQPKYEKDVAEYIDSNSAYIEAQNKAATYSGIISKAYTKEEAISYEKWLECHNYYSDAKNLDILFSKPISLAILGLRDFSSNITSKQKSWCIKTIVDAVGAILQDTFSRNYGLNKGYNIMEKDIALSSFHLLMQNADSDEDKNGIIATMVYMLFAPFHDHEVDKITKYVRDTFFKKYFEEAKRVWLGLIKYSNFKKANPKFYGYQDEDTLNEVLKKEEEFVQQISSDKHLKLDLSEIDLEKSEGYLLARAFVIIPYDTIDKDFESFITHFIPLLTADLQHEENYSYNRKKGERQIHHQSVHDIEFYLAELFLKANSELAKSVLDLIIDPIYKLEAQSFRGRNDLFDFTSKITEYVIYKLDDIIANSNDEDLTKKLIANFWALWQKFFIKIKTSGKHYFLTTLFLDIKWKETANHWQPLENKKDFYQSMVKDLGKHKTTSILNVFSTIGEKTFLPESISWLVEIFKTEPTTTLALMNPSAERMIKRLFYNHISIIKNDKNLVDEYVWILNRMVDLGSSEAYLFRENVITYKNAN</sequence>
<dbReference type="InterPro" id="IPR027417">
    <property type="entry name" value="P-loop_NTPase"/>
</dbReference>
<keyword evidence="2" id="KW-1185">Reference proteome</keyword>
<name>A0A399D0S2_9BACT</name>
<dbReference type="SUPFAM" id="SSF52540">
    <property type="entry name" value="P-loop containing nucleoside triphosphate hydrolases"/>
    <property type="match status" value="1"/>
</dbReference>
<dbReference type="RefSeq" id="WP_119350757.1">
    <property type="nucleotide sequence ID" value="NZ_QWET01000011.1"/>
</dbReference>
<proteinExistence type="predicted"/>
<protein>
    <recommendedName>
        <fullName evidence="3">ATP-binding protein</fullName>
    </recommendedName>
</protein>